<proteinExistence type="inferred from homology"/>
<evidence type="ECO:0000256" key="1">
    <source>
        <dbReference type="ARBA" id="ARBA00006484"/>
    </source>
</evidence>
<keyword evidence="2" id="KW-0521">NADP</keyword>
<dbReference type="EMBL" id="JPOX01000005">
    <property type="protein sequence ID" value="KFX51385.1"/>
    <property type="molecule type" value="Genomic_DNA"/>
</dbReference>
<organism evidence="4">
    <name type="scientific">Talaromyces marneffei PM1</name>
    <dbReference type="NCBI Taxonomy" id="1077442"/>
    <lineage>
        <taxon>Eukaryota</taxon>
        <taxon>Fungi</taxon>
        <taxon>Dikarya</taxon>
        <taxon>Ascomycota</taxon>
        <taxon>Pezizomycotina</taxon>
        <taxon>Eurotiomycetes</taxon>
        <taxon>Eurotiomycetidae</taxon>
        <taxon>Eurotiales</taxon>
        <taxon>Trichocomaceae</taxon>
        <taxon>Talaromyces</taxon>
        <taxon>Talaromyces sect. Talaromyces</taxon>
    </lineage>
</organism>
<comment type="similarity">
    <text evidence="1">Belongs to the short-chain dehydrogenases/reductases (SDR) family.</text>
</comment>
<dbReference type="HOGENOM" id="CLU_010194_44_6_1"/>
<evidence type="ECO:0000256" key="2">
    <source>
        <dbReference type="ARBA" id="ARBA00022857"/>
    </source>
</evidence>
<dbReference type="Pfam" id="PF00106">
    <property type="entry name" value="adh_short"/>
    <property type="match status" value="1"/>
</dbReference>
<dbReference type="AlphaFoldDB" id="A0A093VGU1"/>
<dbReference type="GO" id="GO:0016491">
    <property type="term" value="F:oxidoreductase activity"/>
    <property type="evidence" value="ECO:0007669"/>
    <property type="project" value="UniProtKB-KW"/>
</dbReference>
<name>A0A093VGU1_TALMA</name>
<dbReference type="InterPro" id="IPR036291">
    <property type="entry name" value="NAD(P)-bd_dom_sf"/>
</dbReference>
<comment type="caution">
    <text evidence="4">The sequence shown here is derived from an EMBL/GenBank/DDBJ whole genome shotgun (WGS) entry which is preliminary data.</text>
</comment>
<dbReference type="PANTHER" id="PTHR24320:SF236">
    <property type="entry name" value="SHORT-CHAIN DEHYDROGENASE-RELATED"/>
    <property type="match status" value="1"/>
</dbReference>
<protein>
    <submittedName>
        <fullName evidence="4">Putative oxidoreductase</fullName>
    </submittedName>
</protein>
<dbReference type="Gene3D" id="3.40.50.720">
    <property type="entry name" value="NAD(P)-binding Rossmann-like Domain"/>
    <property type="match status" value="1"/>
</dbReference>
<dbReference type="SUPFAM" id="SSF51735">
    <property type="entry name" value="NAD(P)-binding Rossmann-fold domains"/>
    <property type="match status" value="1"/>
</dbReference>
<reference evidence="4" key="1">
    <citation type="journal article" date="2014" name="PLoS Genet.">
        <title>Signature Gene Expression Reveals Novel Clues to the Molecular Mechanisms of Dimorphic Transition in Penicillium marneffei.</title>
        <authorList>
            <person name="Yang E."/>
            <person name="Wang G."/>
            <person name="Cai J."/>
            <person name="Woo P.C."/>
            <person name="Lau S.K."/>
            <person name="Yuen K.-Y."/>
            <person name="Chow W.-N."/>
            <person name="Lin X."/>
        </authorList>
    </citation>
    <scope>NUCLEOTIDE SEQUENCE [LARGE SCALE GENOMIC DNA]</scope>
    <source>
        <strain evidence="4">PM1</strain>
    </source>
</reference>
<dbReference type="PANTHER" id="PTHR24320">
    <property type="entry name" value="RETINOL DEHYDROGENASE"/>
    <property type="match status" value="1"/>
</dbReference>
<evidence type="ECO:0000313" key="4">
    <source>
        <dbReference type="EMBL" id="KFX51385.1"/>
    </source>
</evidence>
<gene>
    <name evidence="4" type="ORF">GQ26_0051960</name>
</gene>
<accession>A0A093VGU1</accession>
<dbReference type="eggNOG" id="KOG1208">
    <property type="taxonomic scope" value="Eukaryota"/>
</dbReference>
<keyword evidence="3" id="KW-0560">Oxidoreductase</keyword>
<dbReference type="InterPro" id="IPR002347">
    <property type="entry name" value="SDR_fam"/>
</dbReference>
<sequence>MGVMWSQFFPPQPTLTEVNLPSQKGKVFIVTGGYSGVGYELVTMLYQAGGKVYLAGRSEDKANAAIAEIKALPTKDSSEVGDVVFLHLLLDDLTTIKPAVEKFTSAESRLDVLFNNAGVSNPPKGSVSAQGHELQLATNVLGPHLLTQLLLPTLRNTSKSLAPGSVRVVFTSSITDQVQTPKYGIELSELEKPIPDPQHNYTISKLGNWYLADALAKQAGGDGILTVTQNPGNLKSNLTRHLPSHVIMLVSPLLHHSRKGAYTELWAGLSPELKIEDNGKYIMPWGRIHPNPRRDLLDTMKTKEDGGNGVAAAFIEFADKQIADFR</sequence>
<evidence type="ECO:0000256" key="3">
    <source>
        <dbReference type="ARBA" id="ARBA00023002"/>
    </source>
</evidence>
<dbReference type="PRINTS" id="PR00081">
    <property type="entry name" value="GDHRDH"/>
</dbReference>